<dbReference type="GO" id="GO:0006406">
    <property type="term" value="P:mRNA export from nucleus"/>
    <property type="evidence" value="ECO:0007669"/>
    <property type="project" value="InterPro"/>
</dbReference>
<dbReference type="PROSITE" id="PS50082">
    <property type="entry name" value="WD_REPEATS_2"/>
    <property type="match status" value="3"/>
</dbReference>
<dbReference type="SUPFAM" id="SSF50978">
    <property type="entry name" value="WD40 repeat-like"/>
    <property type="match status" value="1"/>
</dbReference>
<reference evidence="6" key="1">
    <citation type="journal article" date="2013" name="Genome Announc.">
        <title>Draft genome sequence of the ascomycete Phaeoacremonium aleophilum strain UCR-PA7, a causal agent of the esca disease complex in grapevines.</title>
        <authorList>
            <person name="Blanco-Ulate B."/>
            <person name="Rolshausen P."/>
            <person name="Cantu D."/>
        </authorList>
    </citation>
    <scope>NUCLEOTIDE SEQUENCE [LARGE SCALE GENOMIC DNA]</scope>
    <source>
        <strain evidence="6">UCR-PA7</strain>
    </source>
</reference>
<feature type="repeat" description="WD" evidence="4">
    <location>
        <begin position="212"/>
        <end position="244"/>
    </location>
</feature>
<dbReference type="InterPro" id="IPR036322">
    <property type="entry name" value="WD40_repeat_dom_sf"/>
</dbReference>
<dbReference type="InterPro" id="IPR001680">
    <property type="entry name" value="WD40_rpt"/>
</dbReference>
<sequence>MAPILKPRQSLVKDRFPNYFGSMKTQAYHTPSSQTIRTIAWNATGSLIAVGATDKSLRVWNPEKPNARYSTDLKGHGAPIEKVAFNPVKESELCSVSNDGVVKFWDVRNKTCINEVKGLGEAFTVVWAPDGESLIVGNKTDNIFILDPASSTPRASFQQPVQTNQISFSWDGSVIFITTGEGKVRVLTYPDFQPALTYDYDIPGATSNEFALAGHTSSCLSVELSPVAKYLATGGSDSIISLWDTTDWLCQRTMTSMSGPVRSLSFTWDGMYLVGGSDEGTGVEVYYAETGEHVHTFKTASSCPVVAWHPTRYFLAFTDAGTLRIVGLDADRK</sequence>
<dbReference type="Pfam" id="PF00400">
    <property type="entry name" value="WD40"/>
    <property type="match status" value="4"/>
</dbReference>
<evidence type="ECO:0000256" key="3">
    <source>
        <dbReference type="ARBA" id="ARBA00046343"/>
    </source>
</evidence>
<dbReference type="PRINTS" id="PR00320">
    <property type="entry name" value="GPROTEINBRPT"/>
</dbReference>
<dbReference type="InterPro" id="IPR015943">
    <property type="entry name" value="WD40/YVTN_repeat-like_dom_sf"/>
</dbReference>
<dbReference type="PANTHER" id="PTHR22839">
    <property type="entry name" value="THO COMPLEX SUBUNIT 3 THO3"/>
    <property type="match status" value="1"/>
</dbReference>
<dbReference type="PROSITE" id="PS00678">
    <property type="entry name" value="WD_REPEATS_1"/>
    <property type="match status" value="1"/>
</dbReference>
<dbReference type="RefSeq" id="XP_007918362.1">
    <property type="nucleotide sequence ID" value="XM_007920171.1"/>
</dbReference>
<dbReference type="PROSITE" id="PS50294">
    <property type="entry name" value="WD_REPEATS_REGION"/>
    <property type="match status" value="3"/>
</dbReference>
<accession>R8BC33</accession>
<evidence type="ECO:0000256" key="4">
    <source>
        <dbReference type="PROSITE-ProRule" id="PRU00221"/>
    </source>
</evidence>
<organism evidence="5 6">
    <name type="scientific">Phaeoacremonium minimum (strain UCR-PA7)</name>
    <name type="common">Esca disease fungus</name>
    <name type="synonym">Togninia minima</name>
    <dbReference type="NCBI Taxonomy" id="1286976"/>
    <lineage>
        <taxon>Eukaryota</taxon>
        <taxon>Fungi</taxon>
        <taxon>Dikarya</taxon>
        <taxon>Ascomycota</taxon>
        <taxon>Pezizomycotina</taxon>
        <taxon>Sordariomycetes</taxon>
        <taxon>Sordariomycetidae</taxon>
        <taxon>Togniniales</taxon>
        <taxon>Togniniaceae</taxon>
        <taxon>Phaeoacremonium</taxon>
    </lineage>
</organism>
<evidence type="ECO:0000313" key="5">
    <source>
        <dbReference type="EMBL" id="EON96863.1"/>
    </source>
</evidence>
<dbReference type="HOGENOM" id="CLU_045202_1_0_1"/>
<dbReference type="Gene3D" id="2.130.10.10">
    <property type="entry name" value="YVTN repeat-like/Quinoprotein amine dehydrogenase"/>
    <property type="match status" value="2"/>
</dbReference>
<keyword evidence="6" id="KW-1185">Reference proteome</keyword>
<dbReference type="EMBL" id="KB933309">
    <property type="protein sequence ID" value="EON96863.1"/>
    <property type="molecule type" value="Genomic_DNA"/>
</dbReference>
<dbReference type="PANTHER" id="PTHR22839:SF0">
    <property type="entry name" value="THO COMPLEX SUBUNIT 3"/>
    <property type="match status" value="1"/>
</dbReference>
<protein>
    <submittedName>
        <fullName evidence="5">Putative tho complex subunit 3 protein</fullName>
    </submittedName>
</protein>
<dbReference type="KEGG" id="tmn:UCRPA7_7644"/>
<evidence type="ECO:0000313" key="6">
    <source>
        <dbReference type="Proteomes" id="UP000014074"/>
    </source>
</evidence>
<dbReference type="eggNOG" id="KOG1407">
    <property type="taxonomic scope" value="Eukaryota"/>
</dbReference>
<dbReference type="InterPro" id="IPR040132">
    <property type="entry name" value="Tex1/THOC3"/>
</dbReference>
<dbReference type="InterPro" id="IPR019775">
    <property type="entry name" value="WD40_repeat_CS"/>
</dbReference>
<name>R8BC33_PHAM7</name>
<dbReference type="OrthoDB" id="340259at2759"/>
<evidence type="ECO:0000256" key="2">
    <source>
        <dbReference type="ARBA" id="ARBA00022737"/>
    </source>
</evidence>
<dbReference type="Proteomes" id="UP000014074">
    <property type="component" value="Unassembled WGS sequence"/>
</dbReference>
<comment type="similarity">
    <text evidence="3">Belongs to the THOC3 family.</text>
</comment>
<dbReference type="SMART" id="SM00320">
    <property type="entry name" value="WD40"/>
    <property type="match status" value="7"/>
</dbReference>
<dbReference type="FunFam" id="2.130.10.10:FF:000870">
    <property type="entry name" value="WD repeat-containing protein"/>
    <property type="match status" value="1"/>
</dbReference>
<proteinExistence type="inferred from homology"/>
<keyword evidence="1 4" id="KW-0853">WD repeat</keyword>
<evidence type="ECO:0000256" key="1">
    <source>
        <dbReference type="ARBA" id="ARBA00022574"/>
    </source>
</evidence>
<dbReference type="AlphaFoldDB" id="R8BC33"/>
<gene>
    <name evidence="5" type="ORF">UCRPA7_7644</name>
</gene>
<dbReference type="InterPro" id="IPR020472">
    <property type="entry name" value="WD40_PAC1"/>
</dbReference>
<dbReference type="GeneID" id="19328422"/>
<dbReference type="GO" id="GO:0000445">
    <property type="term" value="C:THO complex part of transcription export complex"/>
    <property type="evidence" value="ECO:0007669"/>
    <property type="project" value="TreeGrafter"/>
</dbReference>
<feature type="repeat" description="WD" evidence="4">
    <location>
        <begin position="29"/>
        <end position="70"/>
    </location>
</feature>
<feature type="repeat" description="WD" evidence="4">
    <location>
        <begin position="73"/>
        <end position="115"/>
    </location>
</feature>
<keyword evidence="2" id="KW-0677">Repeat</keyword>